<evidence type="ECO:0000313" key="5">
    <source>
        <dbReference type="Proteomes" id="UP000737391"/>
    </source>
</evidence>
<dbReference type="OrthoDB" id="443402at2759"/>
<keyword evidence="5" id="KW-1185">Reference proteome</keyword>
<dbReference type="InterPro" id="IPR027417">
    <property type="entry name" value="P-loop_NTPase"/>
</dbReference>
<dbReference type="Proteomes" id="UP000737391">
    <property type="component" value="Unassembled WGS sequence"/>
</dbReference>
<dbReference type="Gene3D" id="3.40.50.300">
    <property type="entry name" value="P-loop containing nucleotide triphosphate hydrolases"/>
    <property type="match status" value="1"/>
</dbReference>
<dbReference type="PANTHER" id="PTHR10039">
    <property type="entry name" value="AMELOGENIN"/>
    <property type="match status" value="1"/>
</dbReference>
<dbReference type="InterPro" id="IPR056693">
    <property type="entry name" value="DUF7791"/>
</dbReference>
<dbReference type="PANTHER" id="PTHR10039:SF5">
    <property type="entry name" value="NACHT DOMAIN-CONTAINING PROTEIN"/>
    <property type="match status" value="1"/>
</dbReference>
<evidence type="ECO:0000313" key="4">
    <source>
        <dbReference type="EMBL" id="KAF4478549.1"/>
    </source>
</evidence>
<keyword evidence="1" id="KW-0677">Repeat</keyword>
<evidence type="ECO:0000259" key="3">
    <source>
        <dbReference type="Pfam" id="PF25053"/>
    </source>
</evidence>
<dbReference type="AlphaFoldDB" id="A0A9P5AXX4"/>
<feature type="domain" description="Nephrocystin 3-like N-terminal" evidence="2">
    <location>
        <begin position="261"/>
        <end position="449"/>
    </location>
</feature>
<dbReference type="Pfam" id="PF24883">
    <property type="entry name" value="NPHP3_N"/>
    <property type="match status" value="1"/>
</dbReference>
<evidence type="ECO:0000259" key="2">
    <source>
        <dbReference type="Pfam" id="PF24883"/>
    </source>
</evidence>
<sequence length="1005" mass="114106">MAELAALGVAASVLQVVDYGTRFLTTLYQVRQSKHDFLNNLQNLHSSSSNLRDAQHELQTICHSRSNTDAAISSLAKKSEAIAKEMLDSLKRIEENSHGRKRDAVIKTWLTILKEDKLKGLEGRLTEVKADLTFYLSVNLRATARETLENQMQLLQEMRDMRIDIKAIGDASSTNEVQAGFGSLAMEYLTGGLHERQKLKSEFIDALIARIHISEARAPSDSSTIQLSPQRRQYLEQVFISRIRYDTIQERELTIKEAHKGTFRWIFNDNNAGTSPIGFKEWLASEGSLYWITGKPGSGKSTLMKYLLQPVDTSSSENRCHEYLQQWAGDQRLTIAAFHFWAIGSDIQASKEGLFRTLLVQLFHAHPDVIPLVASSRWEALCLFNEDPKRLSQEELADIFRHAVKYISSQAKLALFIDGLDEFDGDCNALISLVQKCIASPIKVCISSRPWTEFENAFREYPRLKMEDITYDDITKYVVSKFESNSQFARFQKLHPQFASALSHSIADKASGVFLWVTIVVASLLAGMMAGDRVEDLESRLNLLPSEMDDLYGRMVETIDPLYREHAAQLFRLVSACKVPPSLRILWYADEVRFLDRAIDEDPSAVPLEEVMGRLEDMRLRIVSRCRGLLEVQRALNEQHPVKPDGGNVVYLHRTFAKFLRRPDTQQRLDSCLTTPYDSGIRFSAAYTSLAKLWMRPDAQSGTVIHRFQFHLNESLNHAGDALPSSRCEVIRLMDHLREECASLCRYKYKENNFRDPGGTWQSKLTGIGLKNYCFDAKEEFLCLATVFCVGEYVRAKADQRGLVMVAKRDPNKEPSKLGALGWRLQGNPELLRIPLLSLVPLTDIRSASVIKLLLDKGAKPNKAIKQIGYRRTTAWEELLAGAISIIERSIEEVNSHVTECVHLMLERGAKVTAGTVQKAIRISKECVMPRHLTWMPVSQHPYVAYSVHRNASLGSIYVQLKVMKKDREAPFRVTYPEESLGWWQWNGLTSTANEQQKTALRCYE</sequence>
<proteinExistence type="predicted"/>
<protein>
    <submittedName>
        <fullName evidence="4">Vegetative incompatibility HET-E-1</fullName>
    </submittedName>
</protein>
<name>A0A9P5AXX4_9HYPO</name>
<dbReference type="EMBL" id="LUFC02001291">
    <property type="protein sequence ID" value="KAF4478549.1"/>
    <property type="molecule type" value="Genomic_DNA"/>
</dbReference>
<organism evidence="4 5">
    <name type="scientific">Fusarium agapanthi</name>
    <dbReference type="NCBI Taxonomy" id="1803897"/>
    <lineage>
        <taxon>Eukaryota</taxon>
        <taxon>Fungi</taxon>
        <taxon>Dikarya</taxon>
        <taxon>Ascomycota</taxon>
        <taxon>Pezizomycotina</taxon>
        <taxon>Sordariomycetes</taxon>
        <taxon>Hypocreomycetidae</taxon>
        <taxon>Hypocreales</taxon>
        <taxon>Nectriaceae</taxon>
        <taxon>Fusarium</taxon>
        <taxon>Fusarium fujikuroi species complex</taxon>
    </lineage>
</organism>
<dbReference type="SUPFAM" id="SSF52540">
    <property type="entry name" value="P-loop containing nucleoside triphosphate hydrolases"/>
    <property type="match status" value="1"/>
</dbReference>
<dbReference type="Pfam" id="PF25053">
    <property type="entry name" value="DUF7791"/>
    <property type="match status" value="1"/>
</dbReference>
<feature type="domain" description="DUF7791" evidence="3">
    <location>
        <begin position="559"/>
        <end position="682"/>
    </location>
</feature>
<gene>
    <name evidence="4" type="ORF">FAGAP_12335</name>
</gene>
<evidence type="ECO:0000256" key="1">
    <source>
        <dbReference type="ARBA" id="ARBA00022737"/>
    </source>
</evidence>
<reference evidence="4" key="1">
    <citation type="submission" date="2020-01" db="EMBL/GenBank/DDBJ databases">
        <title>Identification and distribution of gene clusters putatively required for synthesis of sphingolipid metabolism inhibitors in phylogenetically diverse species of the filamentous fungus Fusarium.</title>
        <authorList>
            <person name="Kim H.-S."/>
            <person name="Busman M."/>
            <person name="Brown D.W."/>
            <person name="Divon H."/>
            <person name="Uhlig S."/>
            <person name="Proctor R.H."/>
        </authorList>
    </citation>
    <scope>NUCLEOTIDE SEQUENCE</scope>
    <source>
        <strain evidence="4">NRRL 31653</strain>
    </source>
</reference>
<accession>A0A9P5AXX4</accession>
<comment type="caution">
    <text evidence="4">The sequence shown here is derived from an EMBL/GenBank/DDBJ whole genome shotgun (WGS) entry which is preliminary data.</text>
</comment>
<dbReference type="InterPro" id="IPR056884">
    <property type="entry name" value="NPHP3-like_N"/>
</dbReference>